<keyword evidence="10 11" id="KW-0234">DNA repair</keyword>
<proteinExistence type="inferred from homology"/>
<dbReference type="SUPFAM" id="SSF54211">
    <property type="entry name" value="Ribosomal protein S5 domain 2-like"/>
    <property type="match status" value="1"/>
</dbReference>
<dbReference type="Gene3D" id="3.30.230.10">
    <property type="match status" value="1"/>
</dbReference>
<dbReference type="Pfam" id="PF13481">
    <property type="entry name" value="AAA_25"/>
    <property type="match status" value="1"/>
</dbReference>
<dbReference type="SMART" id="SM00382">
    <property type="entry name" value="AAA"/>
    <property type="match status" value="1"/>
</dbReference>
<dbReference type="EMBL" id="CP042261">
    <property type="protein sequence ID" value="QDY68780.1"/>
    <property type="molecule type" value="Genomic_DNA"/>
</dbReference>
<dbReference type="InterPro" id="IPR027417">
    <property type="entry name" value="P-loop_NTPase"/>
</dbReference>
<comment type="domain">
    <text evidence="11">The middle region has homology to RecA with ATPase motifs including the RadA KNRFG motif, while the C-terminus is homologous to Lon protease.</text>
</comment>
<dbReference type="GO" id="GO:0005524">
    <property type="term" value="F:ATP binding"/>
    <property type="evidence" value="ECO:0007669"/>
    <property type="project" value="UniProtKB-UniRule"/>
</dbReference>
<evidence type="ECO:0000313" key="16">
    <source>
        <dbReference type="Proteomes" id="UP000318483"/>
    </source>
</evidence>
<evidence type="ECO:0000256" key="2">
    <source>
        <dbReference type="ARBA" id="ARBA00022741"/>
    </source>
</evidence>
<dbReference type="PROSITE" id="PS50162">
    <property type="entry name" value="RECA_2"/>
    <property type="match status" value="1"/>
</dbReference>
<feature type="region of interest" description="Lon-protease-like" evidence="11">
    <location>
        <begin position="351"/>
        <end position="454"/>
    </location>
</feature>
<keyword evidence="5" id="KW-0378">Hydrolase</keyword>
<sequence>MAKTLSFTCTSCGAGYGKWSGRCDACGAWNTIAEEKPLAAPSSGRSLGMKRGAKVPLMDLATPEDPPERTRSRVDELDRVLGGGLVPASATLVGGDPGIGKSTLLLQAAAAFARRGLDVIYISGEEATAQVRMRAQRLGLADANVKLASDTNLRDILTTVEAENPALVVIDSIQTMWLDTVDSAPGSVAQVRAAAHELVSFAKRKGISVVLVGHVTKEGQIAGPRVVEHMVDTVLYFEGERGHQFRILRAVKNRFGPADEIGVFEMTGAGLAQVGNPSALFLSDRGEPVPGAAVFAGIEGTRPVLCEMQALVAPSPLGQPRRSVVGWDSGRLGMVLAVLEARCGIPFTGLDVYLNVAGGLRVSEPAADLAVAAALLSAREDTALPPHTVVFGEISLSSALRPVAQTENRLKEARKLGFSNAILPAGSKTGVSADMAVKELADLTAFVGDVFGAG</sequence>
<comment type="similarity">
    <text evidence="11 13">Belongs to the RecA family. RadA subfamily.</text>
</comment>
<feature type="binding site" evidence="11">
    <location>
        <begin position="95"/>
        <end position="102"/>
    </location>
    <ligand>
        <name>ATP</name>
        <dbReference type="ChEBI" id="CHEBI:30616"/>
    </ligand>
</feature>
<keyword evidence="9 11" id="KW-0238">DNA-binding</keyword>
<comment type="function">
    <text evidence="11">Plays a role in repairing double-strand DNA breaks, probably involving stabilizing or processing branched DNA or blocked replication forks.</text>
</comment>
<dbReference type="HAMAP" id="MF_01498">
    <property type="entry name" value="RadA_bact"/>
    <property type="match status" value="1"/>
</dbReference>
<organism evidence="15 16">
    <name type="scientific">Qingshengfaniella alkalisoli</name>
    <dbReference type="NCBI Taxonomy" id="2599296"/>
    <lineage>
        <taxon>Bacteria</taxon>
        <taxon>Pseudomonadati</taxon>
        <taxon>Pseudomonadota</taxon>
        <taxon>Alphaproteobacteria</taxon>
        <taxon>Rhodobacterales</taxon>
        <taxon>Paracoccaceae</taxon>
        <taxon>Qingshengfaniella</taxon>
    </lineage>
</organism>
<dbReference type="OrthoDB" id="9803906at2"/>
<keyword evidence="2 11" id="KW-0547">Nucleotide-binding</keyword>
<keyword evidence="1 11" id="KW-0479">Metal-binding</keyword>
<dbReference type="Gene3D" id="3.40.50.300">
    <property type="entry name" value="P-loop containing nucleotide triphosphate hydrolases"/>
    <property type="match status" value="1"/>
</dbReference>
<evidence type="ECO:0000313" key="15">
    <source>
        <dbReference type="EMBL" id="QDY68780.1"/>
    </source>
</evidence>
<accession>A0A5B8J3A1</accession>
<evidence type="ECO:0000259" key="14">
    <source>
        <dbReference type="PROSITE" id="PS50162"/>
    </source>
</evidence>
<dbReference type="RefSeq" id="WP_146363745.1">
    <property type="nucleotide sequence ID" value="NZ_CP042261.1"/>
</dbReference>
<feature type="domain" description="RecA family profile 1" evidence="14">
    <location>
        <begin position="66"/>
        <end position="215"/>
    </location>
</feature>
<evidence type="ECO:0000256" key="8">
    <source>
        <dbReference type="ARBA" id="ARBA00023016"/>
    </source>
</evidence>
<dbReference type="InterPro" id="IPR004504">
    <property type="entry name" value="DNA_repair_RadA"/>
</dbReference>
<dbReference type="PRINTS" id="PR01874">
    <property type="entry name" value="DNAREPAIRADA"/>
</dbReference>
<name>A0A5B8J3A1_9RHOB</name>
<dbReference type="NCBIfam" id="TIGR00416">
    <property type="entry name" value="sms"/>
    <property type="match status" value="1"/>
</dbReference>
<dbReference type="GO" id="GO:0140664">
    <property type="term" value="F:ATP-dependent DNA damage sensor activity"/>
    <property type="evidence" value="ECO:0007669"/>
    <property type="project" value="InterPro"/>
</dbReference>
<keyword evidence="8 11" id="KW-0346">Stress response</keyword>
<keyword evidence="6 13" id="KW-0862">Zinc</keyword>
<evidence type="ECO:0000256" key="13">
    <source>
        <dbReference type="RuleBase" id="RU003555"/>
    </source>
</evidence>
<dbReference type="FunFam" id="3.40.50.300:FF:000050">
    <property type="entry name" value="DNA repair protein RadA"/>
    <property type="match status" value="1"/>
</dbReference>
<dbReference type="SUPFAM" id="SSF52540">
    <property type="entry name" value="P-loop containing nucleoside triphosphate hydrolases"/>
    <property type="match status" value="1"/>
</dbReference>
<dbReference type="GO" id="GO:0000725">
    <property type="term" value="P:recombinational repair"/>
    <property type="evidence" value="ECO:0007669"/>
    <property type="project" value="UniProtKB-UniRule"/>
</dbReference>
<evidence type="ECO:0000256" key="6">
    <source>
        <dbReference type="ARBA" id="ARBA00022833"/>
    </source>
</evidence>
<dbReference type="AlphaFoldDB" id="A0A5B8J3A1"/>
<evidence type="ECO:0000256" key="10">
    <source>
        <dbReference type="ARBA" id="ARBA00023204"/>
    </source>
</evidence>
<dbReference type="InterPro" id="IPR041166">
    <property type="entry name" value="Rubredoxin_2"/>
</dbReference>
<dbReference type="Pfam" id="PF18073">
    <property type="entry name" value="Zn_ribbon_LapB"/>
    <property type="match status" value="1"/>
</dbReference>
<keyword evidence="7 11" id="KW-0067">ATP-binding</keyword>
<evidence type="ECO:0000256" key="1">
    <source>
        <dbReference type="ARBA" id="ARBA00022723"/>
    </source>
</evidence>
<dbReference type="InterPro" id="IPR020568">
    <property type="entry name" value="Ribosomal_Su5_D2-typ_SF"/>
</dbReference>
<feature type="short sequence motif" description="RadA KNRFG motif" evidence="11">
    <location>
        <begin position="252"/>
        <end position="256"/>
    </location>
</feature>
<evidence type="ECO:0000256" key="9">
    <source>
        <dbReference type="ARBA" id="ARBA00023125"/>
    </source>
</evidence>
<keyword evidence="16" id="KW-1185">Reference proteome</keyword>
<dbReference type="InterPro" id="IPR003593">
    <property type="entry name" value="AAA+_ATPase"/>
</dbReference>
<dbReference type="CDD" id="cd01121">
    <property type="entry name" value="RadA_SMS_N"/>
    <property type="match status" value="1"/>
</dbReference>
<dbReference type="PANTHER" id="PTHR32472">
    <property type="entry name" value="DNA REPAIR PROTEIN RADA"/>
    <property type="match status" value="1"/>
</dbReference>
<gene>
    <name evidence="11 15" type="primary">radA</name>
    <name evidence="15" type="ORF">FPZ52_03480</name>
</gene>
<dbReference type="InterPro" id="IPR020588">
    <property type="entry name" value="RecA_ATP-bd"/>
</dbReference>
<protein>
    <recommendedName>
        <fullName evidence="11 12">DNA repair protein RadA</fullName>
    </recommendedName>
</protein>
<dbReference type="KEGG" id="lit:FPZ52_03480"/>
<evidence type="ECO:0000256" key="7">
    <source>
        <dbReference type="ARBA" id="ARBA00022840"/>
    </source>
</evidence>
<comment type="function">
    <text evidence="13">DNA-dependent ATPase involved in processing of recombination intermediates, plays a role in repairing DNA breaks. Stimulates the branch migration of RecA-mediated strand transfer reactions, allowing the 3' invading strand to extend heteroduplex DNA faster. Binds ssDNA in the presence of ADP but not other nucleotides, has ATPase activity that is stimulated by ssDNA and various branched DNA structures, but inhibited by SSB. Does not have RecA's homology-searching function.</text>
</comment>
<dbReference type="InterPro" id="IPR014721">
    <property type="entry name" value="Ribsml_uS5_D2-typ_fold_subgr"/>
</dbReference>
<evidence type="ECO:0000256" key="11">
    <source>
        <dbReference type="HAMAP-Rule" id="MF_01498"/>
    </source>
</evidence>
<evidence type="ECO:0000256" key="5">
    <source>
        <dbReference type="ARBA" id="ARBA00022801"/>
    </source>
</evidence>
<dbReference type="GO" id="GO:0016787">
    <property type="term" value="F:hydrolase activity"/>
    <property type="evidence" value="ECO:0007669"/>
    <property type="project" value="UniProtKB-KW"/>
</dbReference>
<dbReference type="Pfam" id="PF13541">
    <property type="entry name" value="ChlI"/>
    <property type="match status" value="1"/>
</dbReference>
<reference evidence="15 16" key="1">
    <citation type="submission" date="2019-07" db="EMBL/GenBank/DDBJ databases">
        <title>Litoreibacter alkalisoli sp. nov., isolated from saline-alkaline soil.</title>
        <authorList>
            <person name="Wang S."/>
            <person name="Xu L."/>
            <person name="Xing Y.-T."/>
            <person name="Sun J.-Q."/>
        </authorList>
    </citation>
    <scope>NUCLEOTIDE SEQUENCE [LARGE SCALE GENOMIC DNA]</scope>
    <source>
        <strain evidence="15 16">LN3S51</strain>
    </source>
</reference>
<evidence type="ECO:0000256" key="12">
    <source>
        <dbReference type="NCBIfam" id="TIGR00416"/>
    </source>
</evidence>
<keyword evidence="3 11" id="KW-0227">DNA damage</keyword>
<dbReference type="GO" id="GO:0005829">
    <property type="term" value="C:cytosol"/>
    <property type="evidence" value="ECO:0007669"/>
    <property type="project" value="TreeGrafter"/>
</dbReference>
<evidence type="ECO:0000256" key="3">
    <source>
        <dbReference type="ARBA" id="ARBA00022763"/>
    </source>
</evidence>
<dbReference type="GO" id="GO:0008270">
    <property type="term" value="F:zinc ion binding"/>
    <property type="evidence" value="ECO:0007669"/>
    <property type="project" value="UniProtKB-KW"/>
</dbReference>
<dbReference type="Proteomes" id="UP000318483">
    <property type="component" value="Chromosome"/>
</dbReference>
<dbReference type="PANTHER" id="PTHR32472:SF10">
    <property type="entry name" value="DNA REPAIR PROTEIN RADA-LIKE PROTEIN"/>
    <property type="match status" value="1"/>
</dbReference>
<keyword evidence="4 13" id="KW-0863">Zinc-finger</keyword>
<dbReference type="GO" id="GO:0003684">
    <property type="term" value="F:damaged DNA binding"/>
    <property type="evidence" value="ECO:0007669"/>
    <property type="project" value="InterPro"/>
</dbReference>
<evidence type="ECO:0000256" key="4">
    <source>
        <dbReference type="ARBA" id="ARBA00022771"/>
    </source>
</evidence>